<dbReference type="Pfam" id="PF02803">
    <property type="entry name" value="Thiolase_C"/>
    <property type="match status" value="1"/>
</dbReference>
<dbReference type="InterPro" id="IPR020613">
    <property type="entry name" value="Thiolase_CS"/>
</dbReference>
<evidence type="ECO:0000256" key="9">
    <source>
        <dbReference type="PIRSR" id="PIRSR000429-1"/>
    </source>
</evidence>
<dbReference type="NCBIfam" id="NF006086">
    <property type="entry name" value="PRK08235.1"/>
    <property type="match status" value="1"/>
</dbReference>
<feature type="domain" description="Thiolase C-terminal" evidence="12">
    <location>
        <begin position="271"/>
        <end position="391"/>
    </location>
</feature>
<dbReference type="SUPFAM" id="SSF53901">
    <property type="entry name" value="Thiolase-like"/>
    <property type="match status" value="2"/>
</dbReference>
<dbReference type="InterPro" id="IPR020617">
    <property type="entry name" value="Thiolase_C"/>
</dbReference>
<evidence type="ECO:0000256" key="6">
    <source>
        <dbReference type="ARBA" id="ARBA00030755"/>
    </source>
</evidence>
<evidence type="ECO:0000256" key="10">
    <source>
        <dbReference type="RuleBase" id="RU003557"/>
    </source>
</evidence>
<comment type="catalytic activity">
    <reaction evidence="8">
        <text>2 acetyl-CoA = acetoacetyl-CoA + CoA</text>
        <dbReference type="Rhea" id="RHEA:21036"/>
        <dbReference type="ChEBI" id="CHEBI:57286"/>
        <dbReference type="ChEBI" id="CHEBI:57287"/>
        <dbReference type="ChEBI" id="CHEBI:57288"/>
        <dbReference type="EC" id="2.3.1.9"/>
    </reaction>
</comment>
<gene>
    <name evidence="13" type="ORF">C7B45_14855</name>
</gene>
<keyword evidence="5 10" id="KW-0012">Acyltransferase</keyword>
<feature type="active site" description="Acyl-thioester intermediate" evidence="9">
    <location>
        <position position="88"/>
    </location>
</feature>
<evidence type="ECO:0000256" key="3">
    <source>
        <dbReference type="ARBA" id="ARBA00012705"/>
    </source>
</evidence>
<protein>
    <recommendedName>
        <fullName evidence="7">Acetyl-CoA acetyltransferase</fullName>
        <ecNumber evidence="3">2.3.1.9</ecNumber>
    </recommendedName>
    <alternativeName>
        <fullName evidence="6">Acetoacetyl-CoA thiolase</fullName>
    </alternativeName>
</protein>
<dbReference type="NCBIfam" id="TIGR01930">
    <property type="entry name" value="AcCoA-C-Actrans"/>
    <property type="match status" value="1"/>
</dbReference>
<dbReference type="GO" id="GO:0005737">
    <property type="term" value="C:cytoplasm"/>
    <property type="evidence" value="ECO:0007669"/>
    <property type="project" value="UniProtKB-SubCell"/>
</dbReference>
<dbReference type="GO" id="GO:0003985">
    <property type="term" value="F:acetyl-CoA C-acetyltransferase activity"/>
    <property type="evidence" value="ECO:0007669"/>
    <property type="project" value="UniProtKB-EC"/>
</dbReference>
<evidence type="ECO:0000259" key="12">
    <source>
        <dbReference type="Pfam" id="PF02803"/>
    </source>
</evidence>
<dbReference type="PANTHER" id="PTHR18919">
    <property type="entry name" value="ACETYL-COA C-ACYLTRANSFERASE"/>
    <property type="match status" value="1"/>
</dbReference>
<dbReference type="InterPro" id="IPR020615">
    <property type="entry name" value="Thiolase_acyl_enz_int_AS"/>
</dbReference>
<proteinExistence type="inferred from homology"/>
<keyword evidence="4 10" id="KW-0808">Transferase</keyword>
<evidence type="ECO:0000256" key="4">
    <source>
        <dbReference type="ARBA" id="ARBA00022679"/>
    </source>
</evidence>
<dbReference type="EMBL" id="PXYV01000062">
    <property type="protein sequence ID" value="PSR20460.1"/>
    <property type="molecule type" value="Genomic_DNA"/>
</dbReference>
<dbReference type="PROSITE" id="PS00099">
    <property type="entry name" value="THIOLASE_3"/>
    <property type="match status" value="1"/>
</dbReference>
<organism evidence="13 14">
    <name type="scientific">Sulfobacillus acidophilus</name>
    <dbReference type="NCBI Taxonomy" id="53633"/>
    <lineage>
        <taxon>Bacteria</taxon>
        <taxon>Bacillati</taxon>
        <taxon>Bacillota</taxon>
        <taxon>Clostridia</taxon>
        <taxon>Eubacteriales</taxon>
        <taxon>Clostridiales Family XVII. Incertae Sedis</taxon>
        <taxon>Sulfobacillus</taxon>
    </lineage>
</organism>
<feature type="active site" description="Proton acceptor" evidence="9">
    <location>
        <position position="349"/>
    </location>
</feature>
<dbReference type="PANTHER" id="PTHR18919:SF107">
    <property type="entry name" value="ACETYL-COA ACETYLTRANSFERASE, CYTOSOLIC"/>
    <property type="match status" value="1"/>
</dbReference>
<feature type="active site" description="Proton acceptor" evidence="9">
    <location>
        <position position="379"/>
    </location>
</feature>
<evidence type="ECO:0000259" key="11">
    <source>
        <dbReference type="Pfam" id="PF00108"/>
    </source>
</evidence>
<dbReference type="Pfam" id="PF00108">
    <property type="entry name" value="Thiolase_N"/>
    <property type="match status" value="1"/>
</dbReference>
<dbReference type="InterPro" id="IPR020610">
    <property type="entry name" value="Thiolase_AS"/>
</dbReference>
<evidence type="ECO:0000313" key="13">
    <source>
        <dbReference type="EMBL" id="PSR20460.1"/>
    </source>
</evidence>
<sequence>MAETVVVAVARTPFVSFGGALRDVAATDLGAQAIRGVMARSTVEPGEIDYVFMGQVVQAGAGQIPSRQASMKAGLPETVPSDTINKVCASSLRAVNLADMAIRLGDISTAIAGGMESMSQAPYLVQGARYGLRMGDSTFIDAVVHDGLWCSFGQCHMGVYGSEVAKEYHISRNAQDEWAYLSHQRAIRAMDSGRFAEEIVAVTVPGKKGAHTTVLEDVGPRRDTTLEKISQLRPAFQPDGTVTAGNAPGLTDGAAALLLMSADAARARGIKPLATIVSSGWASREPKYLHTVPAYAAEMALHRAHLTVKDLALAEINEAFAAVTLTSMQLLGLDAERVNVNGGAVALGHPIGASGARILLTLILELQHRGGGYGVATICSGGGQGEATIVRVD</sequence>
<dbReference type="InterPro" id="IPR002155">
    <property type="entry name" value="Thiolase"/>
</dbReference>
<accession>A0A2T2WE09</accession>
<evidence type="ECO:0000256" key="8">
    <source>
        <dbReference type="ARBA" id="ARBA00051550"/>
    </source>
</evidence>
<comment type="similarity">
    <text evidence="2 10">Belongs to the thiolase-like superfamily. Thiolase family.</text>
</comment>
<evidence type="ECO:0000256" key="5">
    <source>
        <dbReference type="ARBA" id="ARBA00023315"/>
    </source>
</evidence>
<dbReference type="FunFam" id="3.40.47.10:FF:000010">
    <property type="entry name" value="Acetyl-CoA acetyltransferase (Thiolase)"/>
    <property type="match status" value="1"/>
</dbReference>
<feature type="domain" description="Thiolase N-terminal" evidence="11">
    <location>
        <begin position="5"/>
        <end position="262"/>
    </location>
</feature>
<dbReference type="CDD" id="cd00751">
    <property type="entry name" value="thiolase"/>
    <property type="match status" value="1"/>
</dbReference>
<dbReference type="PIRSF" id="PIRSF000429">
    <property type="entry name" value="Ac-CoA_Ac_transf"/>
    <property type="match status" value="1"/>
</dbReference>
<dbReference type="InterPro" id="IPR016039">
    <property type="entry name" value="Thiolase-like"/>
</dbReference>
<evidence type="ECO:0000256" key="2">
    <source>
        <dbReference type="ARBA" id="ARBA00010982"/>
    </source>
</evidence>
<evidence type="ECO:0000256" key="1">
    <source>
        <dbReference type="ARBA" id="ARBA00004496"/>
    </source>
</evidence>
<dbReference type="InterPro" id="IPR020616">
    <property type="entry name" value="Thiolase_N"/>
</dbReference>
<name>A0A2T2WE09_9FIRM</name>
<comment type="subcellular location">
    <subcellularLocation>
        <location evidence="1">Cytoplasm</location>
    </subcellularLocation>
</comment>
<reference evidence="13 14" key="1">
    <citation type="journal article" date="2014" name="BMC Genomics">
        <title>Comparison of environmental and isolate Sulfobacillus genomes reveals diverse carbon, sulfur, nitrogen, and hydrogen metabolisms.</title>
        <authorList>
            <person name="Justice N.B."/>
            <person name="Norman A."/>
            <person name="Brown C.T."/>
            <person name="Singh A."/>
            <person name="Thomas B.C."/>
            <person name="Banfield J.F."/>
        </authorList>
    </citation>
    <scope>NUCLEOTIDE SEQUENCE [LARGE SCALE GENOMIC DNA]</scope>
    <source>
        <strain evidence="13">AMDSBA3</strain>
    </source>
</reference>
<evidence type="ECO:0000313" key="14">
    <source>
        <dbReference type="Proteomes" id="UP000241848"/>
    </source>
</evidence>
<dbReference type="PROSITE" id="PS00098">
    <property type="entry name" value="THIOLASE_1"/>
    <property type="match status" value="1"/>
</dbReference>
<dbReference type="Proteomes" id="UP000241848">
    <property type="component" value="Unassembled WGS sequence"/>
</dbReference>
<dbReference type="AlphaFoldDB" id="A0A2T2WE09"/>
<evidence type="ECO:0000256" key="7">
    <source>
        <dbReference type="ARBA" id="ARBA00044137"/>
    </source>
</evidence>
<comment type="caution">
    <text evidence="13">The sequence shown here is derived from an EMBL/GenBank/DDBJ whole genome shotgun (WGS) entry which is preliminary data.</text>
</comment>
<dbReference type="Gene3D" id="3.40.47.10">
    <property type="match status" value="2"/>
</dbReference>
<dbReference type="PROSITE" id="PS00737">
    <property type="entry name" value="THIOLASE_2"/>
    <property type="match status" value="1"/>
</dbReference>
<dbReference type="EC" id="2.3.1.9" evidence="3"/>